<dbReference type="EMBL" id="HBKN01002325">
    <property type="protein sequence ID" value="CAE2192700.1"/>
    <property type="molecule type" value="Transcribed_RNA"/>
</dbReference>
<feature type="compositionally biased region" description="Basic and acidic residues" evidence="1">
    <location>
        <begin position="14"/>
        <end position="29"/>
    </location>
</feature>
<evidence type="ECO:0000313" key="2">
    <source>
        <dbReference type="EMBL" id="CAE2192697.1"/>
    </source>
</evidence>
<feature type="region of interest" description="Disordered" evidence="1">
    <location>
        <begin position="71"/>
        <end position="117"/>
    </location>
</feature>
<protein>
    <submittedName>
        <fullName evidence="3">Uncharacterized protein</fullName>
    </submittedName>
</protein>
<organism evidence="3">
    <name type="scientific">Guillardia theta</name>
    <name type="common">Cryptophyte</name>
    <name type="synonym">Cryptomonas phi</name>
    <dbReference type="NCBI Taxonomy" id="55529"/>
    <lineage>
        <taxon>Eukaryota</taxon>
        <taxon>Cryptophyceae</taxon>
        <taxon>Pyrenomonadales</taxon>
        <taxon>Geminigeraceae</taxon>
        <taxon>Guillardia</taxon>
    </lineage>
</organism>
<name>A0A6U5W0Q7_GUITH</name>
<proteinExistence type="predicted"/>
<gene>
    <name evidence="2" type="ORF">GTHE00462_LOCUS2008</name>
    <name evidence="3" type="ORF">GTHE00462_LOCUS2011</name>
</gene>
<reference evidence="3" key="1">
    <citation type="submission" date="2021-01" db="EMBL/GenBank/DDBJ databases">
        <authorList>
            <person name="Corre E."/>
            <person name="Pelletier E."/>
            <person name="Niang G."/>
            <person name="Scheremetjew M."/>
            <person name="Finn R."/>
            <person name="Kale V."/>
            <person name="Holt S."/>
            <person name="Cochrane G."/>
            <person name="Meng A."/>
            <person name="Brown T."/>
            <person name="Cohen L."/>
        </authorList>
    </citation>
    <scope>NUCLEOTIDE SEQUENCE</scope>
    <source>
        <strain evidence="3">CCMP 2712</strain>
    </source>
</reference>
<dbReference type="AlphaFoldDB" id="A0A6U5W0Q7"/>
<evidence type="ECO:0000256" key="1">
    <source>
        <dbReference type="SAM" id="MobiDB-lite"/>
    </source>
</evidence>
<dbReference type="SUPFAM" id="SSF47391">
    <property type="entry name" value="Dimerization-anchoring domain of cAMP-dependent PK regulatory subunit"/>
    <property type="match status" value="1"/>
</dbReference>
<dbReference type="EMBL" id="HBKN01002322">
    <property type="protein sequence ID" value="CAE2192697.1"/>
    <property type="molecule type" value="Transcribed_RNA"/>
</dbReference>
<feature type="compositionally biased region" description="Basic and acidic residues" evidence="1">
    <location>
        <begin position="71"/>
        <end position="90"/>
    </location>
</feature>
<evidence type="ECO:0000313" key="3">
    <source>
        <dbReference type="EMBL" id="CAE2192700.1"/>
    </source>
</evidence>
<accession>A0A6U5W0Q7</accession>
<feature type="region of interest" description="Disordered" evidence="1">
    <location>
        <begin position="1"/>
        <end position="29"/>
    </location>
</feature>
<sequence length="144" mass="16677">MAARPKSAAPALTRRSDPRWRNSSEAKKDALEFTKETNLRIVLEHLTSELLLHKPDDPLSFMIELLRRTKEEEQQARDDLIRKRSSRDKGSAPSAPLAQSEEEEEDLSELIKQRDEWKEKVDEQRRIAEKLEAEIEELEASLAT</sequence>